<proteinExistence type="predicted"/>
<organism evidence="1 2">
    <name type="scientific">Rhodoferax lithotrophicus</name>
    <dbReference type="NCBI Taxonomy" id="2798804"/>
    <lineage>
        <taxon>Bacteria</taxon>
        <taxon>Pseudomonadati</taxon>
        <taxon>Pseudomonadota</taxon>
        <taxon>Betaproteobacteria</taxon>
        <taxon>Burkholderiales</taxon>
        <taxon>Comamonadaceae</taxon>
        <taxon>Rhodoferax</taxon>
    </lineage>
</organism>
<name>A0ABN6DCN9_9BURK</name>
<dbReference type="PANTHER" id="PTHR43657:SF1">
    <property type="entry name" value="ALTERED INHERITANCE OF MITOCHONDRIA PROTEIN 24, MITOCHONDRIAL"/>
    <property type="match status" value="1"/>
</dbReference>
<dbReference type="Pfam" id="PF01987">
    <property type="entry name" value="AIM24"/>
    <property type="match status" value="1"/>
</dbReference>
<dbReference type="PANTHER" id="PTHR43657">
    <property type="entry name" value="TRYPTOPHAN RNA-BINDING ATTENUATOR PROTEIN-LIKE PROTEIN"/>
    <property type="match status" value="1"/>
</dbReference>
<protein>
    <recommendedName>
        <fullName evidence="3">TIGR00266 family protein</fullName>
    </recommendedName>
</protein>
<reference evidence="1 2" key="1">
    <citation type="journal article" date="2021" name="Microbiol. Spectr.">
        <title>A Single Bacterium Capable of Oxidation and Reduction of Iron at Circumneutral pH.</title>
        <authorList>
            <person name="Kato S."/>
            <person name="Ohkuma M."/>
        </authorList>
    </citation>
    <scope>NUCLEOTIDE SEQUENCE [LARGE SCALE GENOMIC DNA]</scope>
    <source>
        <strain evidence="1 2">MIZ03</strain>
    </source>
</reference>
<dbReference type="Gene3D" id="3.60.160.10">
    <property type="entry name" value="Mitochondrial biogenesis AIM24"/>
    <property type="match status" value="1"/>
</dbReference>
<accession>A0ABN6DCN9</accession>
<dbReference type="RefSeq" id="WP_223905624.1">
    <property type="nucleotide sequence ID" value="NZ_AP024238.1"/>
</dbReference>
<keyword evidence="2" id="KW-1185">Reference proteome</keyword>
<dbReference type="SUPFAM" id="SSF51219">
    <property type="entry name" value="TRAP-like"/>
    <property type="match status" value="1"/>
</dbReference>
<dbReference type="EMBL" id="AP024238">
    <property type="protein sequence ID" value="BCO29523.1"/>
    <property type="molecule type" value="Genomic_DNA"/>
</dbReference>
<dbReference type="InterPro" id="IPR036983">
    <property type="entry name" value="AIM24_sf"/>
</dbReference>
<dbReference type="InterPro" id="IPR016031">
    <property type="entry name" value="Trp_RNA-bd_attenuator-like_dom"/>
</dbReference>
<gene>
    <name evidence="1" type="ORF">MIZ03_4446</name>
</gene>
<evidence type="ECO:0000313" key="1">
    <source>
        <dbReference type="EMBL" id="BCO29523.1"/>
    </source>
</evidence>
<sequence>MAMDVVDYEIFGTEMQYVEVELDPGEAAVGEAGAMMYMQAGIQMDTVFGDGSQQGGFFGKLMGAGKRLMTGENMFTTVFQNAGSSKQRVAFAAPYPGKIIPMDLSTLGGTLLCQKDSFLCAAKGVSLGIAFQKKLGVGLFGGEGFIMQKLEGDGLAFVHAGGTLMERTLAPGEVLRVDTGCVVAYQPSVDFDIQYVGKIKSALFGGEGLFFATMSGPGKVWLQSLPLSRLANRILLSAPAAGGRSAEQSSLLGGGVLGGSLLGGLVGGNDD</sequence>
<dbReference type="NCBIfam" id="TIGR00266">
    <property type="entry name" value="TIGR00266 family protein"/>
    <property type="match status" value="1"/>
</dbReference>
<dbReference type="Proteomes" id="UP000824366">
    <property type="component" value="Chromosome"/>
</dbReference>
<dbReference type="InterPro" id="IPR002838">
    <property type="entry name" value="AIM24"/>
</dbReference>
<evidence type="ECO:0000313" key="2">
    <source>
        <dbReference type="Proteomes" id="UP000824366"/>
    </source>
</evidence>
<evidence type="ECO:0008006" key="3">
    <source>
        <dbReference type="Google" id="ProtNLM"/>
    </source>
</evidence>